<name>A0AAW0WH50_CHEQU</name>
<proteinExistence type="predicted"/>
<accession>A0AAW0WH50</accession>
<evidence type="ECO:0000313" key="3">
    <source>
        <dbReference type="Proteomes" id="UP001445076"/>
    </source>
</evidence>
<keyword evidence="3" id="KW-1185">Reference proteome</keyword>
<dbReference type="Proteomes" id="UP001445076">
    <property type="component" value="Unassembled WGS sequence"/>
</dbReference>
<keyword evidence="1" id="KW-0732">Signal</keyword>
<feature type="chain" id="PRO_5043452289" description="CCHamide 2" evidence="1">
    <location>
        <begin position="25"/>
        <end position="122"/>
    </location>
</feature>
<gene>
    <name evidence="2" type="ORF">OTU49_009885</name>
</gene>
<evidence type="ECO:0008006" key="4">
    <source>
        <dbReference type="Google" id="ProtNLM"/>
    </source>
</evidence>
<organism evidence="2 3">
    <name type="scientific">Cherax quadricarinatus</name>
    <name type="common">Australian red claw crayfish</name>
    <dbReference type="NCBI Taxonomy" id="27406"/>
    <lineage>
        <taxon>Eukaryota</taxon>
        <taxon>Metazoa</taxon>
        <taxon>Ecdysozoa</taxon>
        <taxon>Arthropoda</taxon>
        <taxon>Crustacea</taxon>
        <taxon>Multicrustacea</taxon>
        <taxon>Malacostraca</taxon>
        <taxon>Eumalacostraca</taxon>
        <taxon>Eucarida</taxon>
        <taxon>Decapoda</taxon>
        <taxon>Pleocyemata</taxon>
        <taxon>Astacidea</taxon>
        <taxon>Parastacoidea</taxon>
        <taxon>Parastacidae</taxon>
        <taxon>Cherax</taxon>
    </lineage>
</organism>
<feature type="signal peptide" evidence="1">
    <location>
        <begin position="1"/>
        <end position="24"/>
    </location>
</feature>
<dbReference type="EMBL" id="JARKIK010000077">
    <property type="protein sequence ID" value="KAK8727023.1"/>
    <property type="molecule type" value="Genomic_DNA"/>
</dbReference>
<evidence type="ECO:0000313" key="2">
    <source>
        <dbReference type="EMBL" id="KAK8727023.1"/>
    </source>
</evidence>
<reference evidence="2 3" key="1">
    <citation type="journal article" date="2024" name="BMC Genomics">
        <title>Genome assembly of redclaw crayfish (Cherax quadricarinatus) provides insights into its immune adaptation and hypoxia tolerance.</title>
        <authorList>
            <person name="Liu Z."/>
            <person name="Zheng J."/>
            <person name="Li H."/>
            <person name="Fang K."/>
            <person name="Wang S."/>
            <person name="He J."/>
            <person name="Zhou D."/>
            <person name="Weng S."/>
            <person name="Chi M."/>
            <person name="Gu Z."/>
            <person name="He J."/>
            <person name="Li F."/>
            <person name="Wang M."/>
        </authorList>
    </citation>
    <scope>NUCLEOTIDE SEQUENCE [LARGE SCALE GENOMIC DNA]</scope>
    <source>
        <strain evidence="2">ZL_2023a</strain>
    </source>
</reference>
<protein>
    <recommendedName>
        <fullName evidence="4">CCHamide 2</fullName>
    </recommendedName>
</protein>
<sequence>MAGAALTFVVLVVGVVTLSSQAWGSCSQFGHSCFGAHGKRDGEQQYVQQQVDAAALYPGETQLQEQLDGRSDLPLPLQDMPDAFTNREIVANVRNWLAVLSRRLRQRSSQLSSSTQSNGYFQ</sequence>
<dbReference type="AlphaFoldDB" id="A0AAW0WH50"/>
<evidence type="ECO:0000256" key="1">
    <source>
        <dbReference type="SAM" id="SignalP"/>
    </source>
</evidence>
<comment type="caution">
    <text evidence="2">The sequence shown here is derived from an EMBL/GenBank/DDBJ whole genome shotgun (WGS) entry which is preliminary data.</text>
</comment>